<dbReference type="SMART" id="SM00450">
    <property type="entry name" value="RHOD"/>
    <property type="match status" value="1"/>
</dbReference>
<accession>A0AAV6HCG0</accession>
<dbReference type="InterPro" id="IPR001763">
    <property type="entry name" value="Rhodanese-like_dom"/>
</dbReference>
<proteinExistence type="predicted"/>
<feature type="signal peptide" evidence="1">
    <location>
        <begin position="1"/>
        <end position="22"/>
    </location>
</feature>
<dbReference type="AlphaFoldDB" id="A0AAV6HCG0"/>
<sequence length="159" mass="17778">MKVISRLLLTFLVCIAQNSVHGKEEKECEVCEGKLQSLCQGDNFETSSTVSISELRRLLAERKVRLFDVREPDEFAEGHIPTAINVPLGELKQAFGLTPDQFAARYGTQLPPPDATNVVLYCQRGRRSAEALDIICGLGYHRARHYAGGYSVWSQHETL</sequence>
<comment type="caution">
    <text evidence="3">The sequence shown here is derived from an EMBL/GenBank/DDBJ whole genome shotgun (WGS) entry which is preliminary data.</text>
</comment>
<evidence type="ECO:0000313" key="4">
    <source>
        <dbReference type="Proteomes" id="UP000823561"/>
    </source>
</evidence>
<dbReference type="PROSITE" id="PS50206">
    <property type="entry name" value="RHODANESE_3"/>
    <property type="match status" value="1"/>
</dbReference>
<feature type="domain" description="Rhodanese" evidence="2">
    <location>
        <begin position="60"/>
        <end position="158"/>
    </location>
</feature>
<evidence type="ECO:0000256" key="1">
    <source>
        <dbReference type="SAM" id="SignalP"/>
    </source>
</evidence>
<protein>
    <recommendedName>
        <fullName evidence="2">Rhodanese domain-containing protein</fullName>
    </recommendedName>
</protein>
<feature type="chain" id="PRO_5043820634" description="Rhodanese domain-containing protein" evidence="1">
    <location>
        <begin position="23"/>
        <end position="159"/>
    </location>
</feature>
<keyword evidence="4" id="KW-1185">Reference proteome</keyword>
<organism evidence="3 4">
    <name type="scientific">Alosa alosa</name>
    <name type="common">allis shad</name>
    <dbReference type="NCBI Taxonomy" id="278164"/>
    <lineage>
        <taxon>Eukaryota</taxon>
        <taxon>Metazoa</taxon>
        <taxon>Chordata</taxon>
        <taxon>Craniata</taxon>
        <taxon>Vertebrata</taxon>
        <taxon>Euteleostomi</taxon>
        <taxon>Actinopterygii</taxon>
        <taxon>Neopterygii</taxon>
        <taxon>Teleostei</taxon>
        <taxon>Clupei</taxon>
        <taxon>Clupeiformes</taxon>
        <taxon>Clupeoidei</taxon>
        <taxon>Clupeidae</taxon>
        <taxon>Alosa</taxon>
    </lineage>
</organism>
<dbReference type="PANTHER" id="PTHR44086">
    <property type="entry name" value="THIOSULFATE SULFURTRANSFERASE RDL2, MITOCHONDRIAL-RELATED"/>
    <property type="match status" value="1"/>
</dbReference>
<keyword evidence="1" id="KW-0732">Signal</keyword>
<dbReference type="Gene3D" id="3.40.250.10">
    <property type="entry name" value="Rhodanese-like domain"/>
    <property type="match status" value="1"/>
</dbReference>
<dbReference type="PANTHER" id="PTHR44086:SF14">
    <property type="entry name" value="RHODANESE DOMAIN-CONTAINING PROTEIN"/>
    <property type="match status" value="1"/>
</dbReference>
<evidence type="ECO:0000259" key="2">
    <source>
        <dbReference type="PROSITE" id="PS50206"/>
    </source>
</evidence>
<dbReference type="SUPFAM" id="SSF52821">
    <property type="entry name" value="Rhodanese/Cell cycle control phosphatase"/>
    <property type="match status" value="1"/>
</dbReference>
<gene>
    <name evidence="3" type="ORF">AALO_G00031350</name>
</gene>
<dbReference type="EMBL" id="JADWDJ010000002">
    <property type="protein sequence ID" value="KAG5284863.1"/>
    <property type="molecule type" value="Genomic_DNA"/>
</dbReference>
<name>A0AAV6HCG0_9TELE</name>
<dbReference type="Pfam" id="PF00581">
    <property type="entry name" value="Rhodanese"/>
    <property type="match status" value="1"/>
</dbReference>
<dbReference type="InterPro" id="IPR036873">
    <property type="entry name" value="Rhodanese-like_dom_sf"/>
</dbReference>
<dbReference type="Proteomes" id="UP000823561">
    <property type="component" value="Chromosome 2"/>
</dbReference>
<reference evidence="3" key="1">
    <citation type="submission" date="2020-10" db="EMBL/GenBank/DDBJ databases">
        <title>Chromosome-scale genome assembly of the Allis shad, Alosa alosa.</title>
        <authorList>
            <person name="Margot Z."/>
            <person name="Christophe K."/>
            <person name="Cabau C."/>
            <person name="Louis A."/>
            <person name="Berthelot C."/>
            <person name="Parey E."/>
            <person name="Roest Crollius H."/>
            <person name="Montfort J."/>
            <person name="Robinson-Rechavi M."/>
            <person name="Bucao C."/>
            <person name="Bouchez O."/>
            <person name="Gislard M."/>
            <person name="Lluch J."/>
            <person name="Milhes M."/>
            <person name="Lampietro C."/>
            <person name="Lopez Roques C."/>
            <person name="Donnadieu C."/>
            <person name="Braasch I."/>
            <person name="Desvignes T."/>
            <person name="Postlethwait J."/>
            <person name="Bobe J."/>
            <person name="Guiguen Y."/>
        </authorList>
    </citation>
    <scope>NUCLEOTIDE SEQUENCE</scope>
    <source>
        <strain evidence="3">M-15738</strain>
        <tissue evidence="3">Blood</tissue>
    </source>
</reference>
<evidence type="ECO:0000313" key="3">
    <source>
        <dbReference type="EMBL" id="KAG5284863.1"/>
    </source>
</evidence>